<accession>A0AAD5VM83</accession>
<name>A0AAD5VM83_9AGAR</name>
<comment type="subcellular location">
    <subcellularLocation>
        <location evidence="3">Cytoplasm</location>
    </subcellularLocation>
    <subcellularLocation>
        <location evidence="3">Nucleus</location>
    </subcellularLocation>
</comment>
<dbReference type="Proteomes" id="UP001213000">
    <property type="component" value="Unassembled WGS sequence"/>
</dbReference>
<keyword evidence="3" id="KW-0813">Transport</keyword>
<dbReference type="PANTHER" id="PTHR12612">
    <property type="entry name" value="NUCLEAR TRANSPORT FACTOR 2"/>
    <property type="match status" value="1"/>
</dbReference>
<feature type="domain" description="NTF2" evidence="4">
    <location>
        <begin position="6"/>
        <end position="117"/>
    </location>
</feature>
<keyword evidence="3" id="KW-0539">Nucleus</keyword>
<dbReference type="EMBL" id="JANIEX010000692">
    <property type="protein sequence ID" value="KAJ3564116.1"/>
    <property type="molecule type" value="Genomic_DNA"/>
</dbReference>
<protein>
    <recommendedName>
        <fullName evidence="2 3">Nuclear transport factor 2</fullName>
        <shortName evidence="3">NTF-2</shortName>
    </recommendedName>
</protein>
<keyword evidence="1 3" id="KW-0963">Cytoplasm</keyword>
<dbReference type="GO" id="GO:0006606">
    <property type="term" value="P:protein import into nucleus"/>
    <property type="evidence" value="ECO:0007669"/>
    <property type="project" value="UniProtKB-ARBA"/>
</dbReference>
<evidence type="ECO:0000256" key="3">
    <source>
        <dbReference type="RuleBase" id="RU369002"/>
    </source>
</evidence>
<dbReference type="AlphaFoldDB" id="A0AAD5VM83"/>
<dbReference type="FunFam" id="3.10.450.50:FF:000005">
    <property type="entry name" value="Nuclear transport factor 2"/>
    <property type="match status" value="1"/>
</dbReference>
<gene>
    <name evidence="5" type="ORF">NP233_g8508</name>
</gene>
<dbReference type="InterPro" id="IPR018222">
    <property type="entry name" value="Nuclear_transport_factor_2_euk"/>
</dbReference>
<dbReference type="GO" id="GO:0005737">
    <property type="term" value="C:cytoplasm"/>
    <property type="evidence" value="ECO:0007669"/>
    <property type="project" value="UniProtKB-SubCell"/>
</dbReference>
<dbReference type="CDD" id="cd00780">
    <property type="entry name" value="NTF2"/>
    <property type="match status" value="1"/>
</dbReference>
<dbReference type="InterPro" id="IPR002075">
    <property type="entry name" value="NTF2_dom"/>
</dbReference>
<dbReference type="InterPro" id="IPR045875">
    <property type="entry name" value="NTF2"/>
</dbReference>
<dbReference type="InterPro" id="IPR032710">
    <property type="entry name" value="NTF2-like_dom_sf"/>
</dbReference>
<reference evidence="5" key="1">
    <citation type="submission" date="2022-07" db="EMBL/GenBank/DDBJ databases">
        <title>Genome Sequence of Leucocoprinus birnbaumii.</title>
        <authorList>
            <person name="Buettner E."/>
        </authorList>
    </citation>
    <scope>NUCLEOTIDE SEQUENCE</scope>
    <source>
        <strain evidence="5">VT141</strain>
    </source>
</reference>
<evidence type="ECO:0000256" key="2">
    <source>
        <dbReference type="ARBA" id="ARBA00026247"/>
    </source>
</evidence>
<dbReference type="PROSITE" id="PS50177">
    <property type="entry name" value="NTF2_DOMAIN"/>
    <property type="match status" value="1"/>
</dbReference>
<keyword evidence="3" id="KW-0653">Protein transport</keyword>
<comment type="caution">
    <text evidence="5">The sequence shown here is derived from an EMBL/GenBank/DDBJ whole genome shotgun (WGS) entry which is preliminary data.</text>
</comment>
<organism evidence="5 6">
    <name type="scientific">Leucocoprinus birnbaumii</name>
    <dbReference type="NCBI Taxonomy" id="56174"/>
    <lineage>
        <taxon>Eukaryota</taxon>
        <taxon>Fungi</taxon>
        <taxon>Dikarya</taxon>
        <taxon>Basidiomycota</taxon>
        <taxon>Agaricomycotina</taxon>
        <taxon>Agaricomycetes</taxon>
        <taxon>Agaricomycetidae</taxon>
        <taxon>Agaricales</taxon>
        <taxon>Agaricineae</taxon>
        <taxon>Agaricaceae</taxon>
        <taxon>Leucocoprinus</taxon>
    </lineage>
</organism>
<dbReference type="SUPFAM" id="SSF54427">
    <property type="entry name" value="NTF2-like"/>
    <property type="match status" value="1"/>
</dbReference>
<comment type="function">
    <text evidence="3">Has a role in nuclear-cytoplasmic transport of proteins and mRNAs.</text>
</comment>
<evidence type="ECO:0000313" key="6">
    <source>
        <dbReference type="Proteomes" id="UP001213000"/>
    </source>
</evidence>
<keyword evidence="6" id="KW-1185">Reference proteome</keyword>
<dbReference type="Gene3D" id="3.10.450.50">
    <property type="match status" value="1"/>
</dbReference>
<evidence type="ECO:0000313" key="5">
    <source>
        <dbReference type="EMBL" id="KAJ3564116.1"/>
    </source>
</evidence>
<dbReference type="GO" id="GO:0005635">
    <property type="term" value="C:nuclear envelope"/>
    <property type="evidence" value="ECO:0007669"/>
    <property type="project" value="UniProtKB-ARBA"/>
</dbReference>
<dbReference type="Pfam" id="PF02136">
    <property type="entry name" value="NTF2"/>
    <property type="match status" value="1"/>
</dbReference>
<evidence type="ECO:0000259" key="4">
    <source>
        <dbReference type="PROSITE" id="PS50177"/>
    </source>
</evidence>
<proteinExistence type="predicted"/>
<dbReference type="GO" id="GO:0051028">
    <property type="term" value="P:mRNA transport"/>
    <property type="evidence" value="ECO:0007669"/>
    <property type="project" value="UniProtKB-UniRule"/>
</dbReference>
<sequence length="120" mass="13656">MDPKAVAIQFRDFYYGIFDTNRSQLQPLYRPSSMLTWEGQEFLGTESILEKLTALPFEKIRREITTTDVQPCGDDGILIFITGALIIDDGQPIQFSQTFRLKQESGSFVVANDIFRLNLG</sequence>
<evidence type="ECO:0000256" key="1">
    <source>
        <dbReference type="ARBA" id="ARBA00022490"/>
    </source>
</evidence>